<keyword evidence="10" id="KW-0325">Glycoprotein</keyword>
<evidence type="ECO:0000256" key="9">
    <source>
        <dbReference type="ARBA" id="ARBA00023177"/>
    </source>
</evidence>
<feature type="transmembrane region" description="Helical" evidence="18">
    <location>
        <begin position="280"/>
        <end position="298"/>
    </location>
</feature>
<evidence type="ECO:0000256" key="15">
    <source>
        <dbReference type="ARBA" id="ARBA00042618"/>
    </source>
</evidence>
<organism evidence="20 21">
    <name type="scientific">Microtus ochrogaster</name>
    <name type="common">Prairie vole</name>
    <dbReference type="NCBI Taxonomy" id="79684"/>
    <lineage>
        <taxon>Eukaryota</taxon>
        <taxon>Metazoa</taxon>
        <taxon>Chordata</taxon>
        <taxon>Craniata</taxon>
        <taxon>Vertebrata</taxon>
        <taxon>Euteleostomi</taxon>
        <taxon>Mammalia</taxon>
        <taxon>Eutheria</taxon>
        <taxon>Euarchontoglires</taxon>
        <taxon>Glires</taxon>
        <taxon>Rodentia</taxon>
        <taxon>Myomorpha</taxon>
        <taxon>Muroidea</taxon>
        <taxon>Cricetidae</taxon>
        <taxon>Arvicolinae</taxon>
        <taxon>Microtus</taxon>
    </lineage>
</organism>
<feature type="transmembrane region" description="Helical" evidence="18">
    <location>
        <begin position="67"/>
        <end position="87"/>
    </location>
</feature>
<evidence type="ECO:0000256" key="8">
    <source>
        <dbReference type="ARBA" id="ARBA00023136"/>
    </source>
</evidence>
<gene>
    <name evidence="20" type="ORF">LTLLF_179545</name>
</gene>
<dbReference type="AlphaFoldDB" id="A0A8J6G7E8"/>
<feature type="domain" description="Ammonium transporter AmtB-like" evidence="19">
    <location>
        <begin position="56"/>
        <end position="424"/>
    </location>
</feature>
<feature type="transmembrane region" description="Helical" evidence="18">
    <location>
        <begin position="253"/>
        <end position="273"/>
    </location>
</feature>
<evidence type="ECO:0000256" key="6">
    <source>
        <dbReference type="ARBA" id="ARBA00022692"/>
    </source>
</evidence>
<evidence type="ECO:0000256" key="1">
    <source>
        <dbReference type="ARBA" id="ARBA00004424"/>
    </source>
</evidence>
<dbReference type="Pfam" id="PF00909">
    <property type="entry name" value="Ammonium_transp"/>
    <property type="match status" value="1"/>
</dbReference>
<evidence type="ECO:0000313" key="20">
    <source>
        <dbReference type="EMBL" id="KAH0505183.1"/>
    </source>
</evidence>
<keyword evidence="6 18" id="KW-0812">Transmembrane</keyword>
<keyword evidence="8 18" id="KW-0472">Membrane</keyword>
<comment type="catalytic activity">
    <reaction evidence="12">
        <text>methylamine(out) = methylamine(in)</text>
        <dbReference type="Rhea" id="RHEA:74391"/>
        <dbReference type="ChEBI" id="CHEBI:59338"/>
    </reaction>
    <physiologicalReaction direction="left-to-right" evidence="12">
        <dbReference type="Rhea" id="RHEA:74392"/>
    </physiologicalReaction>
</comment>
<evidence type="ECO:0000256" key="10">
    <source>
        <dbReference type="ARBA" id="ARBA00023180"/>
    </source>
</evidence>
<evidence type="ECO:0000259" key="19">
    <source>
        <dbReference type="Pfam" id="PF00909"/>
    </source>
</evidence>
<dbReference type="PANTHER" id="PTHR11730:SF30">
    <property type="entry name" value="AMMONIUM TRANSPORTER RH TYPE C"/>
    <property type="match status" value="1"/>
</dbReference>
<dbReference type="InterPro" id="IPR024041">
    <property type="entry name" value="NH4_transpt_AmtB-like_dom"/>
</dbReference>
<dbReference type="FunFam" id="1.10.3430.10:FF:000001">
    <property type="entry name" value="Ammonium transporter Rh type C"/>
    <property type="match status" value="1"/>
</dbReference>
<feature type="compositionally biased region" description="Low complexity" evidence="17">
    <location>
        <begin position="548"/>
        <end position="558"/>
    </location>
</feature>
<dbReference type="GO" id="GO:0008519">
    <property type="term" value="F:ammonium channel activity"/>
    <property type="evidence" value="ECO:0007669"/>
    <property type="project" value="InterPro"/>
</dbReference>
<evidence type="ECO:0000256" key="4">
    <source>
        <dbReference type="ARBA" id="ARBA00022448"/>
    </source>
</evidence>
<dbReference type="PRINTS" id="PR00342">
    <property type="entry name" value="RHESUSRHD"/>
</dbReference>
<feature type="transmembrane region" description="Helical" evidence="18">
    <location>
        <begin position="213"/>
        <end position="233"/>
    </location>
</feature>
<feature type="transmembrane region" description="Helical" evidence="18">
    <location>
        <begin position="304"/>
        <end position="325"/>
    </location>
</feature>
<dbReference type="GO" id="GO:0016323">
    <property type="term" value="C:basolateral plasma membrane"/>
    <property type="evidence" value="ECO:0007669"/>
    <property type="project" value="TreeGrafter"/>
</dbReference>
<comment type="function">
    <text evidence="16">Ammonium transporter involved in the maintenance of acid-base homeostasis. Transports ammonium and its related derivative methylammonium across the plasma membrane of epithelial cells likely contributing to renal transepithelial ammonia transport and ammonia metabolism. Postulated to primarily mediate an electroneutral bidirectional transport of NH3 ammonia species according to a mechanism that implies interaction of an NH4(+) ion with acidic residues of the pore entry followed by dissociation of NH4(+) into NH3 and H(+). As a result NH3 transits through the central pore and is protonated on the extracellular side reforming NH4(+). May act as a CO2 channel providing for renal acid secretion.</text>
</comment>
<keyword evidence="4" id="KW-0813">Transport</keyword>
<evidence type="ECO:0000256" key="18">
    <source>
        <dbReference type="SAM" id="Phobius"/>
    </source>
</evidence>
<feature type="transmembrane region" description="Helical" evidence="18">
    <location>
        <begin position="152"/>
        <end position="174"/>
    </location>
</feature>
<feature type="transmembrane region" description="Helical" evidence="18">
    <location>
        <begin position="180"/>
        <end position="201"/>
    </location>
</feature>
<feature type="region of interest" description="Disordered" evidence="17">
    <location>
        <begin position="548"/>
        <end position="576"/>
    </location>
</feature>
<comment type="catalytic activity">
    <reaction evidence="11">
        <text>CO2(out) = CO2(in)</text>
        <dbReference type="Rhea" id="RHEA:74891"/>
        <dbReference type="ChEBI" id="CHEBI:16526"/>
    </reaction>
    <physiologicalReaction direction="left-to-right" evidence="11">
        <dbReference type="Rhea" id="RHEA:74892"/>
    </physiologicalReaction>
</comment>
<evidence type="ECO:0000256" key="7">
    <source>
        <dbReference type="ARBA" id="ARBA00022989"/>
    </source>
</evidence>
<evidence type="ECO:0000256" key="16">
    <source>
        <dbReference type="ARBA" id="ARBA00045133"/>
    </source>
</evidence>
<evidence type="ECO:0000313" key="21">
    <source>
        <dbReference type="Proteomes" id="UP000710432"/>
    </source>
</evidence>
<dbReference type="SUPFAM" id="SSF111352">
    <property type="entry name" value="Ammonium transporter"/>
    <property type="match status" value="1"/>
</dbReference>
<evidence type="ECO:0000256" key="14">
    <source>
        <dbReference type="ARBA" id="ARBA00041036"/>
    </source>
</evidence>
<comment type="subcellular location">
    <subcellularLocation>
        <location evidence="1">Apical cell membrane</location>
        <topology evidence="1">Multi-pass membrane protein</topology>
    </subcellularLocation>
</comment>
<dbReference type="InterPro" id="IPR002229">
    <property type="entry name" value="RhesusRHD"/>
</dbReference>
<dbReference type="InterPro" id="IPR029020">
    <property type="entry name" value="Ammonium/urea_transptr"/>
</dbReference>
<comment type="similarity">
    <text evidence="2">Belongs to the ammonium transporter (TC 2.A.49) family. Rh subfamily.</text>
</comment>
<sequence length="629" mass="68877">MALNTNLRGRLPVICLVLQVVMVVLFGVFVRYDIQADARWWLEKKLKNISSDIENDFYYRYSSFQDVHAMVFVGFGFLMTFLQRYGFSAIGFNFLLAAFGIQWALLMQGWFRFFEEGHIILSVENIIEADFCVASTCVAFGAVLGKISPVQLLIMTFFQVTLFAVNEYIILYLIEAKDAGGSMTIHTFGAYFGLTVTWILYRKNLEQSKRRQSSVYHSDLFAMIGTLFLWIYWPSFNSASCSHGDTQHRAALNTYLSLAASVLTTVAVSSIIHKKGRLDMVHIQNATLAGGVGVGTAAEMMLTPYGALIVGFFCGIFSTLGFAYLSPLLESRLRIQDTCGIHNLHGIPGIIGGIVGAVTAAYSSPDIYGEPGLLHSFGFGGYKADWTKKMQGRSQIFSLLLTLAIALVGGIIVGLILKLPFWGQAADENCFEDSIYWEIPEEVNTVYIPEDLTHKHPAPPVPSIPLVLPTPSASLVAPVPPTPPVSLATPVPSASLGACLRTEEFRQSELQVRVSCRRLWGKENPSPRSAFEGTVPLCVNLLNTSGGLGSGEQESGRSPFSASAARFDGNPGRTRGTACVRATLSANDPHYRAHPEPPTTWEVVTSPGLEISLAAPGSRIQDARRRKES</sequence>
<keyword evidence="9" id="KW-0924">Ammonia transport</keyword>
<name>A0A8J6G7E8_MICOH</name>
<evidence type="ECO:0000256" key="17">
    <source>
        <dbReference type="SAM" id="MobiDB-lite"/>
    </source>
</evidence>
<comment type="subunit">
    <text evidence="3">Homotrimer.</text>
</comment>
<comment type="caution">
    <text evidence="20">The sequence shown here is derived from an EMBL/GenBank/DDBJ whole genome shotgun (WGS) entry which is preliminary data.</text>
</comment>
<dbReference type="Proteomes" id="UP000710432">
    <property type="component" value="Unassembled WGS sequence"/>
</dbReference>
<comment type="catalytic activity">
    <reaction evidence="13">
        <text>NH4(+)(in) = NH4(+)(out)</text>
        <dbReference type="Rhea" id="RHEA:28747"/>
        <dbReference type="ChEBI" id="CHEBI:28938"/>
    </reaction>
    <physiologicalReaction direction="left-to-right" evidence="13">
        <dbReference type="Rhea" id="RHEA:28748"/>
    </physiologicalReaction>
    <physiologicalReaction direction="right-to-left" evidence="13">
        <dbReference type="Rhea" id="RHEA:28749"/>
    </physiologicalReaction>
</comment>
<protein>
    <recommendedName>
        <fullName evidence="14">Ammonium transporter Rh type C</fullName>
    </recommendedName>
    <alternativeName>
        <fullName evidence="15">Rhesus blood group family type C glycoprotein</fullName>
    </alternativeName>
</protein>
<feature type="transmembrane region" description="Helical" evidence="18">
    <location>
        <begin position="94"/>
        <end position="114"/>
    </location>
</feature>
<evidence type="ECO:0000256" key="12">
    <source>
        <dbReference type="ARBA" id="ARBA00036492"/>
    </source>
</evidence>
<evidence type="ECO:0000256" key="5">
    <source>
        <dbReference type="ARBA" id="ARBA00022475"/>
    </source>
</evidence>
<dbReference type="PANTHER" id="PTHR11730">
    <property type="entry name" value="AMMONIUM TRANSPORTER"/>
    <property type="match status" value="1"/>
</dbReference>
<keyword evidence="7 18" id="KW-1133">Transmembrane helix</keyword>
<evidence type="ECO:0000256" key="13">
    <source>
        <dbReference type="ARBA" id="ARBA00036550"/>
    </source>
</evidence>
<dbReference type="GO" id="GO:0016324">
    <property type="term" value="C:apical plasma membrane"/>
    <property type="evidence" value="ECO:0007669"/>
    <property type="project" value="UniProtKB-SubCell"/>
</dbReference>
<evidence type="ECO:0000256" key="11">
    <source>
        <dbReference type="ARBA" id="ARBA00036376"/>
    </source>
</evidence>
<reference evidence="20" key="1">
    <citation type="submission" date="2020-03" db="EMBL/GenBank/DDBJ databases">
        <title>Studies in the Genomics of Life Span.</title>
        <authorList>
            <person name="Glass D."/>
        </authorList>
    </citation>
    <scope>NUCLEOTIDE SEQUENCE</scope>
    <source>
        <strain evidence="20">LTLLF</strain>
        <tissue evidence="20">Muscle</tissue>
    </source>
</reference>
<feature type="transmembrane region" description="Helical" evidence="18">
    <location>
        <begin position="396"/>
        <end position="417"/>
    </location>
</feature>
<evidence type="ECO:0000256" key="3">
    <source>
        <dbReference type="ARBA" id="ARBA00011233"/>
    </source>
</evidence>
<feature type="transmembrane region" description="Helical" evidence="18">
    <location>
        <begin position="12"/>
        <end position="32"/>
    </location>
</feature>
<dbReference type="GO" id="GO:0097272">
    <property type="term" value="P:ammonium homeostasis"/>
    <property type="evidence" value="ECO:0007669"/>
    <property type="project" value="TreeGrafter"/>
</dbReference>
<evidence type="ECO:0000256" key="2">
    <source>
        <dbReference type="ARBA" id="ARBA00011036"/>
    </source>
</evidence>
<proteinExistence type="inferred from homology"/>
<feature type="transmembrane region" description="Helical" evidence="18">
    <location>
        <begin position="126"/>
        <end position="145"/>
    </location>
</feature>
<keyword evidence="5" id="KW-1003">Cell membrane</keyword>
<dbReference type="Gene3D" id="1.10.3430.10">
    <property type="entry name" value="Ammonium transporter AmtB like domains"/>
    <property type="match status" value="1"/>
</dbReference>
<dbReference type="EMBL" id="JAATJU010024619">
    <property type="protein sequence ID" value="KAH0505183.1"/>
    <property type="molecule type" value="Genomic_DNA"/>
</dbReference>
<accession>A0A8J6G7E8</accession>